<dbReference type="GO" id="GO:0006281">
    <property type="term" value="P:DNA repair"/>
    <property type="evidence" value="ECO:0007669"/>
    <property type="project" value="InterPro"/>
</dbReference>
<evidence type="ECO:0000256" key="2">
    <source>
        <dbReference type="ARBA" id="ARBA00022763"/>
    </source>
</evidence>
<feature type="region of interest" description="Disordered" evidence="5">
    <location>
        <begin position="444"/>
        <end position="608"/>
    </location>
</feature>
<dbReference type="EMBL" id="JAGMWT010000013">
    <property type="protein sequence ID" value="KAH7117933.1"/>
    <property type="molecule type" value="Genomic_DNA"/>
</dbReference>
<feature type="compositionally biased region" description="Low complexity" evidence="5">
    <location>
        <begin position="551"/>
        <end position="560"/>
    </location>
</feature>
<feature type="region of interest" description="Disordered" evidence="5">
    <location>
        <begin position="699"/>
        <end position="734"/>
    </location>
</feature>
<feature type="domain" description="DNA endonuclease activator Ctp1 C-terminal" evidence="6">
    <location>
        <begin position="620"/>
        <end position="729"/>
    </location>
</feature>
<keyword evidence="4" id="KW-0175">Coiled coil</keyword>
<feature type="coiled-coil region" evidence="4">
    <location>
        <begin position="27"/>
        <end position="54"/>
    </location>
</feature>
<accession>A0A9P9IDR5</accession>
<keyword evidence="7" id="KW-0255">Endonuclease</keyword>
<dbReference type="GO" id="GO:0005634">
    <property type="term" value="C:nucleus"/>
    <property type="evidence" value="ECO:0007669"/>
    <property type="project" value="UniProtKB-SubCell"/>
</dbReference>
<keyword evidence="7" id="KW-0378">Hydrolase</keyword>
<reference evidence="7" key="1">
    <citation type="journal article" date="2021" name="Nat. Commun.">
        <title>Genetic determinants of endophytism in the Arabidopsis root mycobiome.</title>
        <authorList>
            <person name="Mesny F."/>
            <person name="Miyauchi S."/>
            <person name="Thiergart T."/>
            <person name="Pickel B."/>
            <person name="Atanasova L."/>
            <person name="Karlsson M."/>
            <person name="Huettel B."/>
            <person name="Barry K.W."/>
            <person name="Haridas S."/>
            <person name="Chen C."/>
            <person name="Bauer D."/>
            <person name="Andreopoulos W."/>
            <person name="Pangilinan J."/>
            <person name="LaButti K."/>
            <person name="Riley R."/>
            <person name="Lipzen A."/>
            <person name="Clum A."/>
            <person name="Drula E."/>
            <person name="Henrissat B."/>
            <person name="Kohler A."/>
            <person name="Grigoriev I.V."/>
            <person name="Martin F.M."/>
            <person name="Hacquard S."/>
        </authorList>
    </citation>
    <scope>NUCLEOTIDE SEQUENCE</scope>
    <source>
        <strain evidence="7">MPI-CAGE-CH-0243</strain>
    </source>
</reference>
<dbReference type="Proteomes" id="UP000700596">
    <property type="component" value="Unassembled WGS sequence"/>
</dbReference>
<evidence type="ECO:0000313" key="7">
    <source>
        <dbReference type="EMBL" id="KAH7117933.1"/>
    </source>
</evidence>
<keyword evidence="2" id="KW-0227">DNA damage</keyword>
<evidence type="ECO:0000256" key="4">
    <source>
        <dbReference type="SAM" id="Coils"/>
    </source>
</evidence>
<organism evidence="7 8">
    <name type="scientific">Dendryphion nanum</name>
    <dbReference type="NCBI Taxonomy" id="256645"/>
    <lineage>
        <taxon>Eukaryota</taxon>
        <taxon>Fungi</taxon>
        <taxon>Dikarya</taxon>
        <taxon>Ascomycota</taxon>
        <taxon>Pezizomycotina</taxon>
        <taxon>Dothideomycetes</taxon>
        <taxon>Pleosporomycetidae</taxon>
        <taxon>Pleosporales</taxon>
        <taxon>Torulaceae</taxon>
        <taxon>Dendryphion</taxon>
    </lineage>
</organism>
<feature type="region of interest" description="Disordered" evidence="5">
    <location>
        <begin position="286"/>
        <end position="319"/>
    </location>
</feature>
<feature type="compositionally biased region" description="Low complexity" evidence="5">
    <location>
        <begin position="203"/>
        <end position="215"/>
    </location>
</feature>
<dbReference type="GO" id="GO:0004519">
    <property type="term" value="F:endonuclease activity"/>
    <property type="evidence" value="ECO:0007669"/>
    <property type="project" value="UniProtKB-KW"/>
</dbReference>
<feature type="compositionally biased region" description="Basic and acidic residues" evidence="5">
    <location>
        <begin position="171"/>
        <end position="186"/>
    </location>
</feature>
<dbReference type="InterPro" id="IPR013882">
    <property type="entry name" value="Ctp1_C"/>
</dbReference>
<comment type="caution">
    <text evidence="7">The sequence shown here is derived from an EMBL/GenBank/DDBJ whole genome shotgun (WGS) entry which is preliminary data.</text>
</comment>
<keyword evidence="7" id="KW-0540">Nuclease</keyword>
<dbReference type="Pfam" id="PF08573">
    <property type="entry name" value="SAE2"/>
    <property type="match status" value="1"/>
</dbReference>
<keyword evidence="3" id="KW-0539">Nucleus</keyword>
<evidence type="ECO:0000256" key="5">
    <source>
        <dbReference type="SAM" id="MobiDB-lite"/>
    </source>
</evidence>
<keyword evidence="8" id="KW-1185">Reference proteome</keyword>
<evidence type="ECO:0000256" key="3">
    <source>
        <dbReference type="ARBA" id="ARBA00023242"/>
    </source>
</evidence>
<comment type="subcellular location">
    <subcellularLocation>
        <location evidence="1">Nucleus</location>
    </subcellularLocation>
</comment>
<gene>
    <name evidence="7" type="ORF">B0J11DRAFT_442034</name>
</gene>
<name>A0A9P9IDR5_9PLEO</name>
<feature type="compositionally biased region" description="Basic and acidic residues" evidence="5">
    <location>
        <begin position="459"/>
        <end position="469"/>
    </location>
</feature>
<feature type="region of interest" description="Disordered" evidence="5">
    <location>
        <begin position="363"/>
        <end position="382"/>
    </location>
</feature>
<evidence type="ECO:0000259" key="6">
    <source>
        <dbReference type="Pfam" id="PF08573"/>
    </source>
</evidence>
<proteinExistence type="predicted"/>
<dbReference type="AlphaFoldDB" id="A0A9P9IDR5"/>
<evidence type="ECO:0000256" key="1">
    <source>
        <dbReference type="ARBA" id="ARBA00004123"/>
    </source>
</evidence>
<evidence type="ECO:0000313" key="8">
    <source>
        <dbReference type="Proteomes" id="UP000700596"/>
    </source>
</evidence>
<dbReference type="OrthoDB" id="5801062at2759"/>
<protein>
    <submittedName>
        <fullName evidence="7">DNA repair protein endonuclease SAE2/CtIP C-terminus-domain-containing protein</fullName>
    </submittedName>
</protein>
<feature type="region of interest" description="Disordered" evidence="5">
    <location>
        <begin position="171"/>
        <end position="230"/>
    </location>
</feature>
<sequence length="764" mass="86546">MAETRSWLEQQKSLWKRELSALERVSNEVIENTAKELKKQDEEHRNALHDREEQYRIISSRISEEVIKNSRLIERNSYLTYRLQKVDSKFFLTDSALDIDTNAASDSNHNPTVATGEYRHLVDKYNELHKLYQENLNKIKYLERKNAAVMQKNKEMKESVLAWQQFSERHRERQKFKSEEKAKMETPRPGGLHVEDAPPLVPSSPRSSTASTPGPLTELDRPSPALGSVIPRISHPLSTEFRGMQPLNTDSTFVSNNNTTVEEAFQTRTTDHELPVDHVMTTNDETHIHPKAPANYRDADRITSSQTTEDESSTKTGDIPIGHTVAAVEDDNPQLVSTRSLKRKRVPGPKVEIYTDIVSSDGTPARPVRVKEEPRSNSPEPISRMLERKETLDLDELGPTILLSQHHLREASSRATATLRHQRSISFPLLKEESIETDQMQLNTSAPHHGHVGNETSTDDSRAFSEPTRHKLLGRHALRPMDPNSRNENADEPAPSKKLRREVKLTPNAARARFNLKIRQGQIPFKGAQSTPRTPVAPFQRSGADLPTPPTSSGRGSSRSALPIDSPAHSRSARFVVPASRQAIDSKPQQPTPLRSKPASELRLSDFKPNPAYNQGYSYAFRETIRKRSDRACLPGCTRPECCGSAFRALAEAAPSLTGAEEAVLLEDYLGDAHDANQIEHMLPDERHELVIQARTRQMANKHGKHRQTYERAKSPPGFWRMDFPTTQEEQEDKEKALRLEREQIQERLTEAMRTGGKFVFRDE</sequence>